<name>A0ACB7PCJ1_9PEZI</name>
<keyword evidence="2" id="KW-1185">Reference proteome</keyword>
<sequence length="275" mass="30429">MSTIQEIESRGELHRLYIPPSGTPKQIDIVAVHGLNGDYHNTWTHVPEGGKGPQTLWLWDLLPGKLPNAHVMSFQYDSSTHGMSEQSVRGNAGKLVRLLRDIREDYEDEDRPIVFIGHSLGGIVIKQALKHAKDHHFTDIATHTHGIVFFGTPHRGADAAGWASTLSGILATATHKPPSKFLEALKTDSVELRKISEDFRPLCGGVNIVSFYEEHAHRGLGRVVVDKSSAIMGLPNEDPMMLGGNHSTMCKFGVGDRRFDPVWRAIRRAAKPRQG</sequence>
<dbReference type="EMBL" id="JAGIZQ010000003">
    <property type="protein sequence ID" value="KAH6636029.1"/>
    <property type="molecule type" value="Genomic_DNA"/>
</dbReference>
<organism evidence="1 2">
    <name type="scientific">Chaetomium tenue</name>
    <dbReference type="NCBI Taxonomy" id="1854479"/>
    <lineage>
        <taxon>Eukaryota</taxon>
        <taxon>Fungi</taxon>
        <taxon>Dikarya</taxon>
        <taxon>Ascomycota</taxon>
        <taxon>Pezizomycotina</taxon>
        <taxon>Sordariomycetes</taxon>
        <taxon>Sordariomycetidae</taxon>
        <taxon>Sordariales</taxon>
        <taxon>Chaetomiaceae</taxon>
        <taxon>Chaetomium</taxon>
    </lineage>
</organism>
<evidence type="ECO:0000313" key="1">
    <source>
        <dbReference type="EMBL" id="KAH6636029.1"/>
    </source>
</evidence>
<accession>A0ACB7PCJ1</accession>
<evidence type="ECO:0000313" key="2">
    <source>
        <dbReference type="Proteomes" id="UP000724584"/>
    </source>
</evidence>
<reference evidence="1 2" key="1">
    <citation type="journal article" date="2021" name="Nat. Commun.">
        <title>Genetic determinants of endophytism in the Arabidopsis root mycobiome.</title>
        <authorList>
            <person name="Mesny F."/>
            <person name="Miyauchi S."/>
            <person name="Thiergart T."/>
            <person name="Pickel B."/>
            <person name="Atanasova L."/>
            <person name="Karlsson M."/>
            <person name="Huettel B."/>
            <person name="Barry K.W."/>
            <person name="Haridas S."/>
            <person name="Chen C."/>
            <person name="Bauer D."/>
            <person name="Andreopoulos W."/>
            <person name="Pangilinan J."/>
            <person name="LaButti K."/>
            <person name="Riley R."/>
            <person name="Lipzen A."/>
            <person name="Clum A."/>
            <person name="Drula E."/>
            <person name="Henrissat B."/>
            <person name="Kohler A."/>
            <person name="Grigoriev I.V."/>
            <person name="Martin F.M."/>
            <person name="Hacquard S."/>
        </authorList>
    </citation>
    <scope>NUCLEOTIDE SEQUENCE [LARGE SCALE GENOMIC DNA]</scope>
    <source>
        <strain evidence="1 2">MPI-SDFR-AT-0079</strain>
    </source>
</reference>
<gene>
    <name evidence="1" type="ORF">F5144DRAFT_628117</name>
</gene>
<protein>
    <submittedName>
        <fullName evidence="1">Alpha/Beta hydrolase protein</fullName>
    </submittedName>
</protein>
<proteinExistence type="predicted"/>
<comment type="caution">
    <text evidence="1">The sequence shown here is derived from an EMBL/GenBank/DDBJ whole genome shotgun (WGS) entry which is preliminary data.</text>
</comment>
<keyword evidence="1" id="KW-0378">Hydrolase</keyword>
<dbReference type="Proteomes" id="UP000724584">
    <property type="component" value="Unassembled WGS sequence"/>
</dbReference>